<dbReference type="SUPFAM" id="SSF46785">
    <property type="entry name" value="Winged helix' DNA-binding domain"/>
    <property type="match status" value="1"/>
</dbReference>
<dbReference type="AlphaFoldDB" id="A0A291GAW8"/>
<evidence type="ECO:0000256" key="1">
    <source>
        <dbReference type="ARBA" id="ARBA00023015"/>
    </source>
</evidence>
<name>A0A291GAW8_9RHOB</name>
<dbReference type="PANTHER" id="PTHR43537:SF5">
    <property type="entry name" value="UXU OPERON TRANSCRIPTIONAL REGULATOR"/>
    <property type="match status" value="1"/>
</dbReference>
<evidence type="ECO:0000256" key="3">
    <source>
        <dbReference type="ARBA" id="ARBA00023163"/>
    </source>
</evidence>
<dbReference type="SUPFAM" id="SSF48008">
    <property type="entry name" value="GntR ligand-binding domain-like"/>
    <property type="match status" value="1"/>
</dbReference>
<keyword evidence="3" id="KW-0804">Transcription</keyword>
<protein>
    <submittedName>
        <fullName evidence="6">FadR family transcriptional regulator</fullName>
    </submittedName>
</protein>
<dbReference type="Pfam" id="PF07729">
    <property type="entry name" value="FCD"/>
    <property type="match status" value="1"/>
</dbReference>
<dbReference type="InterPro" id="IPR036388">
    <property type="entry name" value="WH-like_DNA-bd_sf"/>
</dbReference>
<organism evidence="6 7">
    <name type="scientific">Celeribacter ethanolicus</name>
    <dbReference type="NCBI Taxonomy" id="1758178"/>
    <lineage>
        <taxon>Bacteria</taxon>
        <taxon>Pseudomonadati</taxon>
        <taxon>Pseudomonadota</taxon>
        <taxon>Alphaproteobacteria</taxon>
        <taxon>Rhodobacterales</taxon>
        <taxon>Roseobacteraceae</taxon>
        <taxon>Celeribacter</taxon>
    </lineage>
</organism>
<dbReference type="EMBL" id="CP022196">
    <property type="protein sequence ID" value="ATG47156.1"/>
    <property type="molecule type" value="Genomic_DNA"/>
</dbReference>
<dbReference type="InterPro" id="IPR011711">
    <property type="entry name" value="GntR_C"/>
</dbReference>
<keyword evidence="2" id="KW-0238">DNA-binding</keyword>
<dbReference type="SMART" id="SM00895">
    <property type="entry name" value="FCD"/>
    <property type="match status" value="1"/>
</dbReference>
<dbReference type="STRING" id="1758178.GCA_001550095_00989"/>
<dbReference type="SMART" id="SM00345">
    <property type="entry name" value="HTH_GNTR"/>
    <property type="match status" value="1"/>
</dbReference>
<dbReference type="Gene3D" id="1.10.10.10">
    <property type="entry name" value="Winged helix-like DNA-binding domain superfamily/Winged helix DNA-binding domain"/>
    <property type="match status" value="1"/>
</dbReference>
<evidence type="ECO:0000313" key="6">
    <source>
        <dbReference type="EMBL" id="ATG47156.1"/>
    </source>
</evidence>
<evidence type="ECO:0000256" key="2">
    <source>
        <dbReference type="ARBA" id="ARBA00023125"/>
    </source>
</evidence>
<feature type="region of interest" description="Disordered" evidence="4">
    <location>
        <begin position="1"/>
        <end position="24"/>
    </location>
</feature>
<feature type="domain" description="HTH gntR-type" evidence="5">
    <location>
        <begin position="21"/>
        <end position="89"/>
    </location>
</feature>
<evidence type="ECO:0000259" key="5">
    <source>
        <dbReference type="PROSITE" id="PS50949"/>
    </source>
</evidence>
<dbReference type="InterPro" id="IPR008920">
    <property type="entry name" value="TF_FadR/GntR_C"/>
</dbReference>
<dbReference type="PROSITE" id="PS50949">
    <property type="entry name" value="HTH_GNTR"/>
    <property type="match status" value="1"/>
</dbReference>
<accession>A0A291GAW8</accession>
<dbReference type="OrthoDB" id="9028214at2"/>
<dbReference type="RefSeq" id="WP_066705881.1">
    <property type="nucleotide sequence ID" value="NZ_CP022196.1"/>
</dbReference>
<dbReference type="KEGG" id="ceh:CEW89_05975"/>
<evidence type="ECO:0000313" key="7">
    <source>
        <dbReference type="Proteomes" id="UP000217935"/>
    </source>
</evidence>
<evidence type="ECO:0000256" key="4">
    <source>
        <dbReference type="SAM" id="MobiDB-lite"/>
    </source>
</evidence>
<keyword evidence="1" id="KW-0805">Transcription regulation</keyword>
<feature type="compositionally biased region" description="Polar residues" evidence="4">
    <location>
        <begin position="1"/>
        <end position="19"/>
    </location>
</feature>
<sequence length="250" mass="27565">MSVSSQITSDQSRNGTGSRNGHLPDEIAQDLSAKIASGALSVGDRLPSERDLCTQYAVSRAVVREALSQLKSDGLVAARAGSGVYVTQRDSTNAFRFQNFSVSDLSRLEEAMELLVTIEVAATRIAAKRRTPEDLKRIKRALIGMEYAIASDRLGDEEDYQFHQAIVEATHNQHFISLCQHLEASARNIIRQARSNTRTNHAELLDAVQDEHKAIFKALEDGDEEAAAEAAARHLRNASQRIRIYLASSF</sequence>
<proteinExistence type="predicted"/>
<dbReference type="CDD" id="cd07377">
    <property type="entry name" value="WHTH_GntR"/>
    <property type="match status" value="1"/>
</dbReference>
<dbReference type="InterPro" id="IPR000524">
    <property type="entry name" value="Tscrpt_reg_HTH_GntR"/>
</dbReference>
<dbReference type="GO" id="GO:0003677">
    <property type="term" value="F:DNA binding"/>
    <property type="evidence" value="ECO:0007669"/>
    <property type="project" value="UniProtKB-KW"/>
</dbReference>
<dbReference type="Gene3D" id="1.20.120.530">
    <property type="entry name" value="GntR ligand-binding domain-like"/>
    <property type="match status" value="1"/>
</dbReference>
<dbReference type="GO" id="GO:0003700">
    <property type="term" value="F:DNA-binding transcription factor activity"/>
    <property type="evidence" value="ECO:0007669"/>
    <property type="project" value="InterPro"/>
</dbReference>
<dbReference type="InterPro" id="IPR036390">
    <property type="entry name" value="WH_DNA-bd_sf"/>
</dbReference>
<dbReference type="PRINTS" id="PR00035">
    <property type="entry name" value="HTHGNTR"/>
</dbReference>
<keyword evidence="7" id="KW-1185">Reference proteome</keyword>
<dbReference type="Pfam" id="PF00392">
    <property type="entry name" value="GntR"/>
    <property type="match status" value="1"/>
</dbReference>
<dbReference type="PANTHER" id="PTHR43537">
    <property type="entry name" value="TRANSCRIPTIONAL REGULATOR, GNTR FAMILY"/>
    <property type="match status" value="1"/>
</dbReference>
<reference evidence="6 7" key="1">
    <citation type="submission" date="2017-06" db="EMBL/GenBank/DDBJ databases">
        <title>Celeribacter sp. TSPH2 complete genome sequence.</title>
        <authorList>
            <person name="Woo J.-H."/>
            <person name="Kim H.-S."/>
        </authorList>
    </citation>
    <scope>NUCLEOTIDE SEQUENCE [LARGE SCALE GENOMIC DNA]</scope>
    <source>
        <strain evidence="6 7">TSPH2</strain>
    </source>
</reference>
<gene>
    <name evidence="6" type="ORF">CEW89_05975</name>
</gene>
<dbReference type="Proteomes" id="UP000217935">
    <property type="component" value="Chromosome"/>
</dbReference>